<organism evidence="2">
    <name type="scientific">Opuntia streptacantha</name>
    <name type="common">Prickly pear cactus</name>
    <name type="synonym">Opuntia cardona</name>
    <dbReference type="NCBI Taxonomy" id="393608"/>
    <lineage>
        <taxon>Eukaryota</taxon>
        <taxon>Viridiplantae</taxon>
        <taxon>Streptophyta</taxon>
        <taxon>Embryophyta</taxon>
        <taxon>Tracheophyta</taxon>
        <taxon>Spermatophyta</taxon>
        <taxon>Magnoliopsida</taxon>
        <taxon>eudicotyledons</taxon>
        <taxon>Gunneridae</taxon>
        <taxon>Pentapetalae</taxon>
        <taxon>Caryophyllales</taxon>
        <taxon>Cactineae</taxon>
        <taxon>Cactaceae</taxon>
        <taxon>Opuntioideae</taxon>
        <taxon>Opuntia</taxon>
    </lineage>
</organism>
<dbReference type="EMBL" id="GISG01043146">
    <property type="protein sequence ID" value="MBA4623503.1"/>
    <property type="molecule type" value="Transcribed_RNA"/>
</dbReference>
<dbReference type="AlphaFoldDB" id="A0A7C9CT47"/>
<protein>
    <submittedName>
        <fullName evidence="2">Uncharacterized protein</fullName>
    </submittedName>
</protein>
<evidence type="ECO:0000313" key="2">
    <source>
        <dbReference type="EMBL" id="MBA4623503.1"/>
    </source>
</evidence>
<accession>A0A7C9CT47</accession>
<reference evidence="2" key="1">
    <citation type="journal article" date="2013" name="J. Plant Res.">
        <title>Effect of fungi and light on seed germination of three Opuntia species from semiarid lands of central Mexico.</title>
        <authorList>
            <person name="Delgado-Sanchez P."/>
            <person name="Jimenez-Bremont J.F."/>
            <person name="Guerrero-Gonzalez Mde L."/>
            <person name="Flores J."/>
        </authorList>
    </citation>
    <scope>NUCLEOTIDE SEQUENCE</scope>
    <source>
        <tissue evidence="2">Cladode</tissue>
    </source>
</reference>
<evidence type="ECO:0000256" key="1">
    <source>
        <dbReference type="SAM" id="MobiDB-lite"/>
    </source>
</evidence>
<feature type="region of interest" description="Disordered" evidence="1">
    <location>
        <begin position="1"/>
        <end position="22"/>
    </location>
</feature>
<proteinExistence type="predicted"/>
<reference evidence="2" key="2">
    <citation type="submission" date="2020-07" db="EMBL/GenBank/DDBJ databases">
        <authorList>
            <person name="Vera ALvarez R."/>
            <person name="Arias-Moreno D.M."/>
            <person name="Jimenez-Jacinto V."/>
            <person name="Jimenez-Bremont J.F."/>
            <person name="Swaminathan K."/>
            <person name="Moose S.P."/>
            <person name="Guerrero-Gonzalez M.L."/>
            <person name="Marino-Ramirez L."/>
            <person name="Landsman D."/>
            <person name="Rodriguez-Kessler M."/>
            <person name="Delgado-Sanchez P."/>
        </authorList>
    </citation>
    <scope>NUCLEOTIDE SEQUENCE</scope>
    <source>
        <tissue evidence="2">Cladode</tissue>
    </source>
</reference>
<sequence>MQTQRSNLDYDNVHHHPHSPHHLSQHSKILQRLFLPDRIPHHHPHHLHPCCLLLHGRRHLPHHLHGHHLHYNHFYPLLGVWACHYKQQHSHPKPCRHTHPLMPGHYPRCSWISLNRYYHGHKPRPPLPPFACFLHHSTGLSQKTPVETYQS</sequence>
<name>A0A7C9CT47_OPUST</name>